<reference evidence="1 2" key="1">
    <citation type="submission" date="2018-06" db="EMBL/GenBank/DDBJ databases">
        <title>Genomic Encyclopedia of Archaeal and Bacterial Type Strains, Phase II (KMG-II): from individual species to whole genera.</title>
        <authorList>
            <person name="Goeker M."/>
        </authorList>
    </citation>
    <scope>NUCLEOTIDE SEQUENCE [LARGE SCALE GENOMIC DNA]</scope>
    <source>
        <strain evidence="1 2">DSM 14825</strain>
    </source>
</reference>
<dbReference type="RefSeq" id="WP_111636552.1">
    <property type="nucleotide sequence ID" value="NZ_QLLR01000067.1"/>
</dbReference>
<name>A0A327RS16_9SPHI</name>
<sequence>MYIVSNQAVANQEAKGREIFLNQHPHNQWVENTEKFGSWDLSGSTRSNTAVNFSNNYIEIKARNIKSTDFFSTFLEVKKYNQLMALAKQTPTGKAFYFVTFTDNVSFIFDLKNIKDLYKYKEKRWMKEVTLECCLYQLNYVPGFRLKSVPVSEAQM</sequence>
<comment type="caution">
    <text evidence="1">The sequence shown here is derived from an EMBL/GenBank/DDBJ whole genome shotgun (WGS) entry which is preliminary data.</text>
</comment>
<proteinExistence type="predicted"/>
<organism evidence="1 2">
    <name type="scientific">Pedobacter cryoconitis</name>
    <dbReference type="NCBI Taxonomy" id="188932"/>
    <lineage>
        <taxon>Bacteria</taxon>
        <taxon>Pseudomonadati</taxon>
        <taxon>Bacteroidota</taxon>
        <taxon>Sphingobacteriia</taxon>
        <taxon>Sphingobacteriales</taxon>
        <taxon>Sphingobacteriaceae</taxon>
        <taxon>Pedobacter</taxon>
    </lineage>
</organism>
<accession>A0A327RS16</accession>
<dbReference type="AlphaFoldDB" id="A0A327RS16"/>
<dbReference type="OrthoDB" id="9989067at2"/>
<evidence type="ECO:0000313" key="1">
    <source>
        <dbReference type="EMBL" id="RAJ19245.1"/>
    </source>
</evidence>
<evidence type="ECO:0000313" key="2">
    <source>
        <dbReference type="Proteomes" id="UP000249754"/>
    </source>
</evidence>
<dbReference type="EMBL" id="QLLR01000067">
    <property type="protein sequence ID" value="RAJ19245.1"/>
    <property type="molecule type" value="Genomic_DNA"/>
</dbReference>
<gene>
    <name evidence="1" type="ORF">LY11_05299</name>
</gene>
<protein>
    <submittedName>
        <fullName evidence="1">Uncharacterized protein</fullName>
    </submittedName>
</protein>
<dbReference type="Proteomes" id="UP000249754">
    <property type="component" value="Unassembled WGS sequence"/>
</dbReference>